<comment type="caution">
    <text evidence="1">The sequence shown here is derived from an EMBL/GenBank/DDBJ whole genome shotgun (WGS) entry which is preliminary data.</text>
</comment>
<reference evidence="1 2" key="1">
    <citation type="submission" date="2023-01" db="EMBL/GenBank/DDBJ databases">
        <title>Analysis of 21 Apiospora genomes using comparative genomics revels a genus with tremendous synthesis potential of carbohydrate active enzymes and secondary metabolites.</title>
        <authorList>
            <person name="Sorensen T."/>
        </authorList>
    </citation>
    <scope>NUCLEOTIDE SEQUENCE [LARGE SCALE GENOMIC DNA]</scope>
    <source>
        <strain evidence="1 2">CBS 117206</strain>
    </source>
</reference>
<gene>
    <name evidence="1" type="ORF">PG999_001896</name>
</gene>
<name>A0AAW0R6U1_9PEZI</name>
<accession>A0AAW0R6U1</accession>
<dbReference type="AlphaFoldDB" id="A0AAW0R6U1"/>
<sequence length="368" mass="43374">MGEGQVEWDEDVNVKRGYDLYGRSLEKRAGKARNFKFCDDQGQAADNFLMVYNSPAYPNGNDALCYDAENWATDAVYKLKVGKTPAKDPKSKHSYIDEHILELQTLKWFLHSYMNDKAGGLDEFKWKPKEFDTDPATKQKRSYCEYFHKYWDEPLGAKPKGKKKTTAFDFVATAFPSKTAHGDELVMLENNTNAVKAQMFKLKQNDMVAKEDLDTYELAVQNLRGMERLVERFKYVVLMMKYMNDPKVNDIYKKQAIRIGDKLEEAEKLLVDKWKNAPEPYKKQDLKAAWMKFAKEHTDWMNSKVKRFYDRYKPKMEEAVENYPKTAGRKDYKEKFDQQTRDERKQFYEEMKVMVKEVNNAKSFKNPF</sequence>
<proteinExistence type="predicted"/>
<dbReference type="EMBL" id="JAQQWP010000002">
    <property type="protein sequence ID" value="KAK8129516.1"/>
    <property type="molecule type" value="Genomic_DNA"/>
</dbReference>
<organism evidence="1 2">
    <name type="scientific">Apiospora kogelbergensis</name>
    <dbReference type="NCBI Taxonomy" id="1337665"/>
    <lineage>
        <taxon>Eukaryota</taxon>
        <taxon>Fungi</taxon>
        <taxon>Dikarya</taxon>
        <taxon>Ascomycota</taxon>
        <taxon>Pezizomycotina</taxon>
        <taxon>Sordariomycetes</taxon>
        <taxon>Xylariomycetidae</taxon>
        <taxon>Amphisphaeriales</taxon>
        <taxon>Apiosporaceae</taxon>
        <taxon>Apiospora</taxon>
    </lineage>
</organism>
<keyword evidence="2" id="KW-1185">Reference proteome</keyword>
<protein>
    <submittedName>
        <fullName evidence="1">Uncharacterized protein</fullName>
    </submittedName>
</protein>
<dbReference type="Proteomes" id="UP001392437">
    <property type="component" value="Unassembled WGS sequence"/>
</dbReference>
<evidence type="ECO:0000313" key="2">
    <source>
        <dbReference type="Proteomes" id="UP001392437"/>
    </source>
</evidence>
<evidence type="ECO:0000313" key="1">
    <source>
        <dbReference type="EMBL" id="KAK8129516.1"/>
    </source>
</evidence>